<dbReference type="InterPro" id="IPR010998">
    <property type="entry name" value="Integrase_recombinase_N"/>
</dbReference>
<evidence type="ECO:0000259" key="6">
    <source>
        <dbReference type="PROSITE" id="PS51898"/>
    </source>
</evidence>
<dbReference type="EMBL" id="CP060035">
    <property type="protein sequence ID" value="QOT72281.1"/>
    <property type="molecule type" value="Genomic_DNA"/>
</dbReference>
<keyword evidence="3 5" id="KW-0238">DNA-binding</keyword>
<dbReference type="PROSITE" id="PS51900">
    <property type="entry name" value="CB"/>
    <property type="match status" value="1"/>
</dbReference>
<name>A0A7M2GHV6_SPHSA</name>
<protein>
    <submittedName>
        <fullName evidence="8">Tyrosine-type recombinase/integrase</fullName>
    </submittedName>
</protein>
<dbReference type="KEGG" id="sbar:H5V43_03805"/>
<dbReference type="SUPFAM" id="SSF56349">
    <property type="entry name" value="DNA breaking-rejoining enzymes"/>
    <property type="match status" value="1"/>
</dbReference>
<sequence>MTALSPHLAAFLRDHLPRERNVSPHTVTTYANCFALLVRFAANRLKRRPTDLAIEDFDPDLITAFLEHVEEERGNSARTRNGRLAAIRAFFRYIEYRVPVCLDLALRVRSVPTKRTDATLIDYLTRDEIKAVLDAPDPQTRLGTRDRAMLHLAYAGGLRVAELLSLHLQDLPDRSLATVHIMGKGRRERVLPLWRETQVVLRNWLAIRPQCETREIFLNANGRPMTRDGFAFRLAKHVATAAKKQPSLLGKRVTPHVLRHSCAMHTLAATGDIRKVALWLGHASILSTEAYLRADPEEKLQILAAHGSPAIKPGRFRPPADPLITMLNDVRKRA</sequence>
<dbReference type="InterPro" id="IPR011010">
    <property type="entry name" value="DNA_brk_join_enz"/>
</dbReference>
<dbReference type="InterPro" id="IPR013762">
    <property type="entry name" value="Integrase-like_cat_sf"/>
</dbReference>
<dbReference type="InterPro" id="IPR002104">
    <property type="entry name" value="Integrase_catalytic"/>
</dbReference>
<dbReference type="InterPro" id="IPR050090">
    <property type="entry name" value="Tyrosine_recombinase_XerCD"/>
</dbReference>
<organism evidence="8 9">
    <name type="scientific">Sphingobium fuliginis (strain ATCC 27551)</name>
    <dbReference type="NCBI Taxonomy" id="336203"/>
    <lineage>
        <taxon>Bacteria</taxon>
        <taxon>Pseudomonadati</taxon>
        <taxon>Pseudomonadota</taxon>
        <taxon>Alphaproteobacteria</taxon>
        <taxon>Sphingomonadales</taxon>
        <taxon>Sphingomonadaceae</taxon>
        <taxon>Sphingobium</taxon>
    </lineage>
</organism>
<dbReference type="InterPro" id="IPR044068">
    <property type="entry name" value="CB"/>
</dbReference>
<dbReference type="RefSeq" id="WP_025546381.1">
    <property type="nucleotide sequence ID" value="NZ_BATN01000001.1"/>
</dbReference>
<reference evidence="9" key="1">
    <citation type="submission" date="2020-08" db="EMBL/GenBank/DDBJ databases">
        <title>Complete genome sequence of Sphingobium barthaii strain KK22, a high-molecular-weight polycyclic aromatic hydrocarbon-degrading soil bacterium.</title>
        <authorList>
            <person name="Mori J.F."/>
            <person name="Kanaly R.A."/>
        </authorList>
    </citation>
    <scope>NUCLEOTIDE SEQUENCE [LARGE SCALE GENOMIC DNA]</scope>
    <source>
        <strain evidence="9">KK22</strain>
    </source>
</reference>
<evidence type="ECO:0000313" key="8">
    <source>
        <dbReference type="EMBL" id="QOT72281.1"/>
    </source>
</evidence>
<dbReference type="Proteomes" id="UP000593663">
    <property type="component" value="Chromosome 1"/>
</dbReference>
<evidence type="ECO:0000259" key="7">
    <source>
        <dbReference type="PROSITE" id="PS51900"/>
    </source>
</evidence>
<dbReference type="Pfam" id="PF02899">
    <property type="entry name" value="Phage_int_SAM_1"/>
    <property type="match status" value="1"/>
</dbReference>
<evidence type="ECO:0000313" key="9">
    <source>
        <dbReference type="Proteomes" id="UP000593663"/>
    </source>
</evidence>
<keyword evidence="2" id="KW-0229">DNA integration</keyword>
<dbReference type="Pfam" id="PF00589">
    <property type="entry name" value="Phage_integrase"/>
    <property type="match status" value="1"/>
</dbReference>
<dbReference type="Gene3D" id="1.10.443.10">
    <property type="entry name" value="Intergrase catalytic core"/>
    <property type="match status" value="1"/>
</dbReference>
<evidence type="ECO:0000256" key="1">
    <source>
        <dbReference type="ARBA" id="ARBA00022829"/>
    </source>
</evidence>
<keyword evidence="4" id="KW-0233">DNA recombination</keyword>
<dbReference type="PROSITE" id="PS51898">
    <property type="entry name" value="TYR_RECOMBINASE"/>
    <property type="match status" value="1"/>
</dbReference>
<feature type="domain" description="Core-binding (CB)" evidence="7">
    <location>
        <begin position="2"/>
        <end position="95"/>
    </location>
</feature>
<dbReference type="SUPFAM" id="SSF47823">
    <property type="entry name" value="lambda integrase-like, N-terminal domain"/>
    <property type="match status" value="1"/>
</dbReference>
<dbReference type="InterPro" id="IPR004107">
    <property type="entry name" value="Integrase_SAM-like_N"/>
</dbReference>
<evidence type="ECO:0000256" key="4">
    <source>
        <dbReference type="ARBA" id="ARBA00023172"/>
    </source>
</evidence>
<evidence type="ECO:0000256" key="5">
    <source>
        <dbReference type="PROSITE-ProRule" id="PRU01248"/>
    </source>
</evidence>
<feature type="domain" description="Tyr recombinase" evidence="6">
    <location>
        <begin position="119"/>
        <end position="304"/>
    </location>
</feature>
<evidence type="ECO:0000256" key="2">
    <source>
        <dbReference type="ARBA" id="ARBA00022908"/>
    </source>
</evidence>
<gene>
    <name evidence="8" type="ORF">H5V43_03805</name>
</gene>
<dbReference type="GO" id="GO:0015074">
    <property type="term" value="P:DNA integration"/>
    <property type="evidence" value="ECO:0007669"/>
    <property type="project" value="UniProtKB-KW"/>
</dbReference>
<accession>A0A7M2GHV6</accession>
<proteinExistence type="predicted"/>
<dbReference type="GO" id="GO:0006310">
    <property type="term" value="P:DNA recombination"/>
    <property type="evidence" value="ECO:0007669"/>
    <property type="project" value="UniProtKB-KW"/>
</dbReference>
<keyword evidence="1" id="KW-0159">Chromosome partition</keyword>
<dbReference type="PANTHER" id="PTHR30349">
    <property type="entry name" value="PHAGE INTEGRASE-RELATED"/>
    <property type="match status" value="1"/>
</dbReference>
<dbReference type="GO" id="GO:0003677">
    <property type="term" value="F:DNA binding"/>
    <property type="evidence" value="ECO:0007669"/>
    <property type="project" value="UniProtKB-UniRule"/>
</dbReference>
<dbReference type="PANTHER" id="PTHR30349:SF81">
    <property type="entry name" value="TYROSINE RECOMBINASE XERC"/>
    <property type="match status" value="1"/>
</dbReference>
<dbReference type="AlphaFoldDB" id="A0A7M2GHV6"/>
<dbReference type="Gene3D" id="1.10.150.130">
    <property type="match status" value="1"/>
</dbReference>
<dbReference type="GO" id="GO:0007059">
    <property type="term" value="P:chromosome segregation"/>
    <property type="evidence" value="ECO:0007669"/>
    <property type="project" value="UniProtKB-KW"/>
</dbReference>
<evidence type="ECO:0000256" key="3">
    <source>
        <dbReference type="ARBA" id="ARBA00023125"/>
    </source>
</evidence>